<dbReference type="RefSeq" id="WP_211468297.1">
    <property type="nucleotide sequence ID" value="NZ_JAGSXH010000040.1"/>
</dbReference>
<feature type="transmembrane region" description="Helical" evidence="1">
    <location>
        <begin position="37"/>
        <end position="57"/>
    </location>
</feature>
<dbReference type="AlphaFoldDB" id="A0A8J7WKL2"/>
<proteinExistence type="predicted"/>
<dbReference type="EMBL" id="JAGSXH010000040">
    <property type="protein sequence ID" value="MBS2964036.1"/>
    <property type="molecule type" value="Genomic_DNA"/>
</dbReference>
<dbReference type="Proteomes" id="UP000677913">
    <property type="component" value="Unassembled WGS sequence"/>
</dbReference>
<dbReference type="InterPro" id="IPR021443">
    <property type="entry name" value="DUF3093"/>
</dbReference>
<feature type="transmembrane region" description="Helical" evidence="1">
    <location>
        <begin position="63"/>
        <end position="81"/>
    </location>
</feature>
<accession>A0A8J7WKL2</accession>
<keyword evidence="3" id="KW-1185">Reference proteome</keyword>
<protein>
    <submittedName>
        <fullName evidence="2">DUF3093 domain-containing protein</fullName>
    </submittedName>
</protein>
<evidence type="ECO:0000256" key="1">
    <source>
        <dbReference type="SAM" id="Phobius"/>
    </source>
</evidence>
<dbReference type="Pfam" id="PF11292">
    <property type="entry name" value="DUF3093"/>
    <property type="match status" value="1"/>
</dbReference>
<organism evidence="2 3">
    <name type="scientific">Actinocrinis puniceicyclus</name>
    <dbReference type="NCBI Taxonomy" id="977794"/>
    <lineage>
        <taxon>Bacteria</taxon>
        <taxon>Bacillati</taxon>
        <taxon>Actinomycetota</taxon>
        <taxon>Actinomycetes</taxon>
        <taxon>Catenulisporales</taxon>
        <taxon>Actinospicaceae</taxon>
        <taxon>Actinocrinis</taxon>
    </lineage>
</organism>
<comment type="caution">
    <text evidence="2">The sequence shown here is derived from an EMBL/GenBank/DDBJ whole genome shotgun (WGS) entry which is preliminary data.</text>
</comment>
<sequence length="173" mass="18399">MTSAGESTGSRERTAEAVNAALSDRGLLYREQLRAPLSYWFIGLLFGLSLAIIMLVISPWWSLAALVAGTALSGAAVLAYGRPVIEIRADGTLAAGSAVLPASALGGADALDPERSRALRTYEADPRAFLLLRSYIPTAVRVEVADPTDPTPYLYLSSRRPKQLAAAVNALQR</sequence>
<evidence type="ECO:0000313" key="3">
    <source>
        <dbReference type="Proteomes" id="UP000677913"/>
    </source>
</evidence>
<reference evidence="2" key="1">
    <citation type="submission" date="2021-04" db="EMBL/GenBank/DDBJ databases">
        <title>Genome based classification of Actinospica acidithermotolerans sp. nov., an actinobacterium isolated from an Indonesian hot spring.</title>
        <authorList>
            <person name="Kusuma A.B."/>
            <person name="Putra K.E."/>
            <person name="Nafisah S."/>
            <person name="Loh J."/>
            <person name="Nouioui I."/>
            <person name="Goodfellow M."/>
        </authorList>
    </citation>
    <scope>NUCLEOTIDE SEQUENCE</scope>
    <source>
        <strain evidence="2">DSM 45618</strain>
    </source>
</reference>
<keyword evidence="1" id="KW-0812">Transmembrane</keyword>
<name>A0A8J7WKL2_9ACTN</name>
<evidence type="ECO:0000313" key="2">
    <source>
        <dbReference type="EMBL" id="MBS2964036.1"/>
    </source>
</evidence>
<gene>
    <name evidence="2" type="ORF">KGA66_13345</name>
</gene>
<keyword evidence="1" id="KW-1133">Transmembrane helix</keyword>
<keyword evidence="1" id="KW-0472">Membrane</keyword>